<dbReference type="Proteomes" id="UP000663873">
    <property type="component" value="Unassembled WGS sequence"/>
</dbReference>
<accession>A0A821YPP1</accession>
<keyword evidence="4" id="KW-1185">Reference proteome</keyword>
<evidence type="ECO:0000313" key="3">
    <source>
        <dbReference type="EMBL" id="CAF4991949.1"/>
    </source>
</evidence>
<feature type="non-terminal residue" evidence="2">
    <location>
        <position position="62"/>
    </location>
</feature>
<gene>
    <name evidence="2" type="ORF">UJA718_LOCUS48700</name>
    <name evidence="3" type="ORF">UJA718_LOCUS49874</name>
</gene>
<reference evidence="2" key="1">
    <citation type="submission" date="2021-02" db="EMBL/GenBank/DDBJ databases">
        <authorList>
            <person name="Nowell W R."/>
        </authorList>
    </citation>
    <scope>NUCLEOTIDE SEQUENCE</scope>
</reference>
<comment type="caution">
    <text evidence="2">The sequence shown here is derived from an EMBL/GenBank/DDBJ whole genome shotgun (WGS) entry which is preliminary data.</text>
</comment>
<dbReference type="EMBL" id="CAJOBP010106935">
    <property type="protein sequence ID" value="CAF4991949.1"/>
    <property type="molecule type" value="Genomic_DNA"/>
</dbReference>
<feature type="region of interest" description="Disordered" evidence="1">
    <location>
        <begin position="1"/>
        <end position="62"/>
    </location>
</feature>
<name>A0A821YPP1_9BILA</name>
<sequence>IMADYLGPQQPPTKKFRSGPNANESEFDFKMISQFDASDGNNTPELFDMATGFNDPMDTNQQ</sequence>
<feature type="compositionally biased region" description="Polar residues" evidence="1">
    <location>
        <begin position="35"/>
        <end position="44"/>
    </location>
</feature>
<protein>
    <submittedName>
        <fullName evidence="2">Uncharacterized protein</fullName>
    </submittedName>
</protein>
<organism evidence="2 4">
    <name type="scientific">Rotaria socialis</name>
    <dbReference type="NCBI Taxonomy" id="392032"/>
    <lineage>
        <taxon>Eukaryota</taxon>
        <taxon>Metazoa</taxon>
        <taxon>Spiralia</taxon>
        <taxon>Gnathifera</taxon>
        <taxon>Rotifera</taxon>
        <taxon>Eurotatoria</taxon>
        <taxon>Bdelloidea</taxon>
        <taxon>Philodinida</taxon>
        <taxon>Philodinidae</taxon>
        <taxon>Rotaria</taxon>
    </lineage>
</organism>
<feature type="non-terminal residue" evidence="2">
    <location>
        <position position="1"/>
    </location>
</feature>
<evidence type="ECO:0000256" key="1">
    <source>
        <dbReference type="SAM" id="MobiDB-lite"/>
    </source>
</evidence>
<evidence type="ECO:0000313" key="2">
    <source>
        <dbReference type="EMBL" id="CAF4969817.1"/>
    </source>
</evidence>
<dbReference type="EMBL" id="CAJOBP010098703">
    <property type="protein sequence ID" value="CAF4969817.1"/>
    <property type="molecule type" value="Genomic_DNA"/>
</dbReference>
<evidence type="ECO:0000313" key="4">
    <source>
        <dbReference type="Proteomes" id="UP000663873"/>
    </source>
</evidence>
<proteinExistence type="predicted"/>
<dbReference type="AlphaFoldDB" id="A0A821YPP1"/>